<name>C6W742_DYAFD</name>
<keyword evidence="2" id="KW-1185">Reference proteome</keyword>
<reference evidence="1 2" key="1">
    <citation type="journal article" date="2009" name="Stand. Genomic Sci.">
        <title>Complete genome sequence of Dyadobacter fermentans type strain (NS114).</title>
        <authorList>
            <person name="Lang E."/>
            <person name="Lapidus A."/>
            <person name="Chertkov O."/>
            <person name="Brettin T."/>
            <person name="Detter J.C."/>
            <person name="Han C."/>
            <person name="Copeland A."/>
            <person name="Glavina Del Rio T."/>
            <person name="Nolan M."/>
            <person name="Chen F."/>
            <person name="Lucas S."/>
            <person name="Tice H."/>
            <person name="Cheng J.F."/>
            <person name="Land M."/>
            <person name="Hauser L."/>
            <person name="Chang Y.J."/>
            <person name="Jeffries C.D."/>
            <person name="Kopitz M."/>
            <person name="Bruce D."/>
            <person name="Goodwin L."/>
            <person name="Pitluck S."/>
            <person name="Ovchinnikova G."/>
            <person name="Pati A."/>
            <person name="Ivanova N."/>
            <person name="Mavrommatis K."/>
            <person name="Chen A."/>
            <person name="Palaniappan K."/>
            <person name="Chain P."/>
            <person name="Bristow J."/>
            <person name="Eisen J.A."/>
            <person name="Markowitz V."/>
            <person name="Hugenholtz P."/>
            <person name="Goker M."/>
            <person name="Rohde M."/>
            <person name="Kyrpides N.C."/>
            <person name="Klenk H.P."/>
        </authorList>
    </citation>
    <scope>NUCLEOTIDE SEQUENCE [LARGE SCALE GENOMIC DNA]</scope>
    <source>
        <strain evidence="2">ATCC 700827 / DSM 18053 / CIP 107007 / KCTC 52180 / NS114</strain>
    </source>
</reference>
<dbReference type="HOGENOM" id="CLU_3269191_0_0_10"/>
<dbReference type="Proteomes" id="UP000002011">
    <property type="component" value="Chromosome"/>
</dbReference>
<dbReference type="EMBL" id="CP001619">
    <property type="protein sequence ID" value="ACT92651.1"/>
    <property type="molecule type" value="Genomic_DNA"/>
</dbReference>
<gene>
    <name evidence="1" type="ordered locus">Dfer_1404</name>
</gene>
<evidence type="ECO:0000313" key="2">
    <source>
        <dbReference type="Proteomes" id="UP000002011"/>
    </source>
</evidence>
<protein>
    <submittedName>
        <fullName evidence="1">Uncharacterized protein</fullName>
    </submittedName>
</protein>
<dbReference type="AlphaFoldDB" id="C6W742"/>
<organism evidence="1 2">
    <name type="scientific">Dyadobacter fermentans (strain ATCC 700827 / DSM 18053 / CIP 107007 / KCTC 52180 / NS114)</name>
    <dbReference type="NCBI Taxonomy" id="471854"/>
    <lineage>
        <taxon>Bacteria</taxon>
        <taxon>Pseudomonadati</taxon>
        <taxon>Bacteroidota</taxon>
        <taxon>Cytophagia</taxon>
        <taxon>Cytophagales</taxon>
        <taxon>Spirosomataceae</taxon>
        <taxon>Dyadobacter</taxon>
    </lineage>
</organism>
<dbReference type="KEGG" id="dfe:Dfer_1404"/>
<sequence length="41" mass="4878">MFALALPNYRILHQLGFSWFLQETERRSQDYLSNGCFPAKK</sequence>
<proteinExistence type="predicted"/>
<accession>C6W742</accession>
<evidence type="ECO:0000313" key="1">
    <source>
        <dbReference type="EMBL" id="ACT92651.1"/>
    </source>
</evidence>
<dbReference type="STRING" id="471854.Dfer_1404"/>